<name>A0A1H6LNU0_MYCRU</name>
<dbReference type="PROSITE" id="PS51257">
    <property type="entry name" value="PROKAR_LIPOPROTEIN"/>
    <property type="match status" value="1"/>
</dbReference>
<evidence type="ECO:0000313" key="1">
    <source>
        <dbReference type="EMBL" id="SEH87092.1"/>
    </source>
</evidence>
<dbReference type="OrthoDB" id="3783200at2"/>
<sequence length="144" mass="15010">MSRTALFLLAAGLAAAGIACLVLGISLQNRDIRTHIEENYAAYSRTTEADSYECTGSPSEVADRLAEYQSPEARASDRGTEYLRYEDDIVIVGPAGDRPCTIRVEDVRGGRYMGGGFIFLGPGFFPGAPAGGSGGSPGGPGGTK</sequence>
<dbReference type="AlphaFoldDB" id="A0A1H6LNU0"/>
<accession>A0A1H6LNU0</accession>
<keyword evidence="2" id="KW-1185">Reference proteome</keyword>
<evidence type="ECO:0000313" key="2">
    <source>
        <dbReference type="Proteomes" id="UP000182915"/>
    </source>
</evidence>
<reference evidence="2" key="1">
    <citation type="submission" date="2016-10" db="EMBL/GenBank/DDBJ databases">
        <authorList>
            <person name="Varghese N."/>
            <person name="Submissions S."/>
        </authorList>
    </citation>
    <scope>NUCLEOTIDE SEQUENCE [LARGE SCALE GENOMIC DNA]</scope>
    <source>
        <strain evidence="2">DSM 45405</strain>
    </source>
</reference>
<protein>
    <recommendedName>
        <fullName evidence="3">DUF4247 domain-containing protein</fullName>
    </recommendedName>
</protein>
<evidence type="ECO:0008006" key="3">
    <source>
        <dbReference type="Google" id="ProtNLM"/>
    </source>
</evidence>
<dbReference type="STRING" id="370526.SAMN04489835_5106"/>
<dbReference type="Pfam" id="PF14042">
    <property type="entry name" value="DUF4247"/>
    <property type="match status" value="1"/>
</dbReference>
<dbReference type="InterPro" id="IPR025341">
    <property type="entry name" value="DUF4247"/>
</dbReference>
<dbReference type="RefSeq" id="WP_083410807.1">
    <property type="nucleotide sequence ID" value="NZ_LT629971.1"/>
</dbReference>
<dbReference type="Proteomes" id="UP000182915">
    <property type="component" value="Chromosome I"/>
</dbReference>
<gene>
    <name evidence="1" type="ORF">SAMN04489835_5106</name>
</gene>
<proteinExistence type="predicted"/>
<organism evidence="1 2">
    <name type="scientific">Mycolicibacterium rutilum</name>
    <name type="common">Mycobacterium rutilum</name>
    <dbReference type="NCBI Taxonomy" id="370526"/>
    <lineage>
        <taxon>Bacteria</taxon>
        <taxon>Bacillati</taxon>
        <taxon>Actinomycetota</taxon>
        <taxon>Actinomycetes</taxon>
        <taxon>Mycobacteriales</taxon>
        <taxon>Mycobacteriaceae</taxon>
        <taxon>Mycolicibacterium</taxon>
    </lineage>
</organism>
<dbReference type="EMBL" id="LT629971">
    <property type="protein sequence ID" value="SEH87092.1"/>
    <property type="molecule type" value="Genomic_DNA"/>
</dbReference>